<dbReference type="InterPro" id="IPR029065">
    <property type="entry name" value="Enolase_C-like"/>
</dbReference>
<protein>
    <recommendedName>
        <fullName evidence="7">Dipeptide epimerase</fullName>
        <ecNumber evidence="7">5.1.1.-</ecNumber>
    </recommendedName>
</protein>
<organism evidence="9 10">
    <name type="scientific">Caldibacillus thermoamylovorans</name>
    <dbReference type="NCBI Taxonomy" id="35841"/>
    <lineage>
        <taxon>Bacteria</taxon>
        <taxon>Bacillati</taxon>
        <taxon>Bacillota</taxon>
        <taxon>Bacilli</taxon>
        <taxon>Bacillales</taxon>
        <taxon>Bacillaceae</taxon>
        <taxon>Caldibacillus</taxon>
    </lineage>
</organism>
<dbReference type="SUPFAM" id="SSF51604">
    <property type="entry name" value="Enolase C-terminal domain-like"/>
    <property type="match status" value="1"/>
</dbReference>
<feature type="binding site" evidence="6">
    <location>
        <position position="190"/>
    </location>
    <ligand>
        <name>Mg(2+)</name>
        <dbReference type="ChEBI" id="CHEBI:18420"/>
    </ligand>
</feature>
<dbReference type="Gene3D" id="3.30.390.10">
    <property type="entry name" value="Enolase-like, N-terminal domain"/>
    <property type="match status" value="1"/>
</dbReference>
<evidence type="ECO:0000256" key="6">
    <source>
        <dbReference type="PIRSR" id="PIRSR634603-3"/>
    </source>
</evidence>
<dbReference type="InterPro" id="IPR029017">
    <property type="entry name" value="Enolase-like_N"/>
</dbReference>
<dbReference type="InterPro" id="IPR013341">
    <property type="entry name" value="Mandelate_racemase_N_dom"/>
</dbReference>
<dbReference type="FunFam" id="3.30.390.10:FF:000009">
    <property type="entry name" value="Hydrophobic dipeptide epimerase"/>
    <property type="match status" value="1"/>
</dbReference>
<dbReference type="GO" id="GO:0000287">
    <property type="term" value="F:magnesium ion binding"/>
    <property type="evidence" value="ECO:0007669"/>
    <property type="project" value="UniProtKB-ARBA"/>
</dbReference>
<comment type="cofactor">
    <cofactor evidence="6 7">
        <name>Mg(2+)</name>
        <dbReference type="ChEBI" id="CHEBI:18420"/>
    </cofactor>
    <text evidence="6 7">Binds 1 Mg(2+) ion per subunit.</text>
</comment>
<dbReference type="SFLD" id="SFLDS00001">
    <property type="entry name" value="Enolase"/>
    <property type="match status" value="1"/>
</dbReference>
<dbReference type="CDD" id="cd03319">
    <property type="entry name" value="L-Ala-DL-Glu_epimerase"/>
    <property type="match status" value="1"/>
</dbReference>
<feature type="binding site" evidence="6">
    <location>
        <position position="243"/>
    </location>
    <ligand>
        <name>Mg(2+)</name>
        <dbReference type="ChEBI" id="CHEBI:18420"/>
    </ligand>
</feature>
<keyword evidence="4 7" id="KW-0413">Isomerase</keyword>
<dbReference type="PANTHER" id="PTHR48073">
    <property type="entry name" value="O-SUCCINYLBENZOATE SYNTHASE-RELATED"/>
    <property type="match status" value="1"/>
</dbReference>
<evidence type="ECO:0000256" key="2">
    <source>
        <dbReference type="ARBA" id="ARBA00022723"/>
    </source>
</evidence>
<dbReference type="SMART" id="SM00922">
    <property type="entry name" value="MR_MLE"/>
    <property type="match status" value="1"/>
</dbReference>
<keyword evidence="3 6" id="KW-0460">Magnesium</keyword>
<keyword evidence="10" id="KW-1185">Reference proteome</keyword>
<evidence type="ECO:0000259" key="8">
    <source>
        <dbReference type="SMART" id="SM00922"/>
    </source>
</evidence>
<dbReference type="KEGG" id="bthv:CQJ30_17485"/>
<dbReference type="InterPro" id="IPR013342">
    <property type="entry name" value="Mandelate_racemase_C"/>
</dbReference>
<feature type="active site" description="Proton acceptor; specific for (R)-substrate epimerization" evidence="5">
    <location>
        <position position="162"/>
    </location>
</feature>
<keyword evidence="2 6" id="KW-0479">Metal-binding</keyword>
<name>A0A090J2Z1_9BACI</name>
<dbReference type="RefSeq" id="WP_034773098.1">
    <property type="nucleotide sequence ID" value="NZ_CCRF01000098.1"/>
</dbReference>
<evidence type="ECO:0000256" key="4">
    <source>
        <dbReference type="ARBA" id="ARBA00023235"/>
    </source>
</evidence>
<dbReference type="InterPro" id="IPR036849">
    <property type="entry name" value="Enolase-like_C_sf"/>
</dbReference>
<dbReference type="GeneID" id="92962630"/>
<sequence>MKIREAHFFTEHTPLKKPFKTAVRTATKINSITVKITLENGTTGYGTAVATEAVTGDSLQGINSILDNILFPSIIGNDIENIGVNEKIIQTSCVGNTSAKAALSMALYDAYAKQLNVPLYQIFGGKVNTLVNDMTISINEPSEMVQDAKKAVAQGFTTLKIKVGINGQKDIERIQSIYDELGNDIILRIDANQGWNAKEAVKIIGEFEKRNFPIEFIEQPVPQHDIQGLKFVRDRVNIPIMADESVYSAKDAIEIVKLQAADLINIKLMKAGSLSEAYKIASIAETAGIECMLGAMMESTLSVLAAAHLAAAHPNITKIDLDPPLWLNDNQANLYFQNSKIQLPEVAGIGLNPVSL</sequence>
<dbReference type="InterPro" id="IPR034603">
    <property type="entry name" value="Dipeptide_epimerase"/>
</dbReference>
<accession>A0A090J2Z1</accession>
<evidence type="ECO:0000256" key="7">
    <source>
        <dbReference type="RuleBase" id="RU366006"/>
    </source>
</evidence>
<dbReference type="Pfam" id="PF02746">
    <property type="entry name" value="MR_MLE_N"/>
    <property type="match status" value="1"/>
</dbReference>
<dbReference type="PANTHER" id="PTHR48073:SF2">
    <property type="entry name" value="O-SUCCINYLBENZOATE SYNTHASE"/>
    <property type="match status" value="1"/>
</dbReference>
<dbReference type="SFLD" id="SFLDF00009">
    <property type="entry name" value="o-succinylbenzoate_synthase"/>
    <property type="match status" value="1"/>
</dbReference>
<dbReference type="SFLD" id="SFLDG00180">
    <property type="entry name" value="muconate_cycloisomerase"/>
    <property type="match status" value="1"/>
</dbReference>
<dbReference type="Gene3D" id="3.20.20.120">
    <property type="entry name" value="Enolase-like C-terminal domain"/>
    <property type="match status" value="1"/>
</dbReference>
<dbReference type="GO" id="GO:0006518">
    <property type="term" value="P:peptide metabolic process"/>
    <property type="evidence" value="ECO:0007669"/>
    <property type="project" value="UniProtKB-ARBA"/>
</dbReference>
<feature type="domain" description="Mandelate racemase/muconate lactonizing enzyme C-terminal" evidence="8">
    <location>
        <begin position="141"/>
        <end position="239"/>
    </location>
</feature>
<evidence type="ECO:0000313" key="10">
    <source>
        <dbReference type="Proteomes" id="UP000040576"/>
    </source>
</evidence>
<evidence type="ECO:0000256" key="1">
    <source>
        <dbReference type="ARBA" id="ARBA00008031"/>
    </source>
</evidence>
<proteinExistence type="inferred from homology"/>
<evidence type="ECO:0000313" key="9">
    <source>
        <dbReference type="EMBL" id="CEE03028.1"/>
    </source>
</evidence>
<dbReference type="EC" id="5.1.1.-" evidence="7"/>
<dbReference type="Pfam" id="PF13378">
    <property type="entry name" value="MR_MLE_C"/>
    <property type="match status" value="1"/>
</dbReference>
<gene>
    <name evidence="9" type="ORF">BT1A1_3246</name>
</gene>
<dbReference type="Proteomes" id="UP000040576">
    <property type="component" value="Unassembled WGS sequence"/>
</dbReference>
<dbReference type="EMBL" id="CCRF01000098">
    <property type="protein sequence ID" value="CEE03028.1"/>
    <property type="molecule type" value="Genomic_DNA"/>
</dbReference>
<reference evidence="9 10" key="1">
    <citation type="submission" date="2014-07" db="EMBL/GenBank/DDBJ databases">
        <authorList>
            <person name="Wibberg Daniel"/>
        </authorList>
    </citation>
    <scope>NUCLEOTIDE SEQUENCE [LARGE SCALE GENOMIC DNA]</scope>
</reference>
<evidence type="ECO:0000256" key="5">
    <source>
        <dbReference type="PIRSR" id="PIRSR634603-1"/>
    </source>
</evidence>
<comment type="similarity">
    <text evidence="1 7">Belongs to the mandelate racemase/muconate lactonizing enzyme family.</text>
</comment>
<dbReference type="SUPFAM" id="SSF54826">
    <property type="entry name" value="Enolase N-terminal domain-like"/>
    <property type="match status" value="1"/>
</dbReference>
<evidence type="ECO:0000256" key="3">
    <source>
        <dbReference type="ARBA" id="ARBA00022842"/>
    </source>
</evidence>
<feature type="active site" description="Proton acceptor; specific for (S)-substrate epimerization" evidence="5">
    <location>
        <position position="267"/>
    </location>
</feature>
<dbReference type="GO" id="GO:0016855">
    <property type="term" value="F:racemase and epimerase activity, acting on amino acids and derivatives"/>
    <property type="evidence" value="ECO:0007669"/>
    <property type="project" value="UniProtKB-UniRule"/>
</dbReference>
<feature type="binding site" evidence="6">
    <location>
        <position position="218"/>
    </location>
    <ligand>
        <name>Mg(2+)</name>
        <dbReference type="ChEBI" id="CHEBI:18420"/>
    </ligand>
</feature>
<dbReference type="AlphaFoldDB" id="A0A090J2Z1"/>